<proteinExistence type="predicted"/>
<evidence type="ECO:0000313" key="3">
    <source>
        <dbReference type="Proteomes" id="UP000468388"/>
    </source>
</evidence>
<gene>
    <name evidence="2" type="ORF">GO495_11050</name>
</gene>
<dbReference type="RefSeq" id="WP_157299732.1">
    <property type="nucleotide sequence ID" value="NZ_BAAAZB010000010.1"/>
</dbReference>
<evidence type="ECO:0008006" key="4">
    <source>
        <dbReference type="Google" id="ProtNLM"/>
    </source>
</evidence>
<dbReference type="EMBL" id="WRXO01000002">
    <property type="protein sequence ID" value="MVT41120.1"/>
    <property type="molecule type" value="Genomic_DNA"/>
</dbReference>
<name>A0A6N8J7C7_9BACT</name>
<accession>A0A6N8J7C7</accession>
<feature type="signal peptide" evidence="1">
    <location>
        <begin position="1"/>
        <end position="19"/>
    </location>
</feature>
<evidence type="ECO:0000256" key="1">
    <source>
        <dbReference type="SAM" id="SignalP"/>
    </source>
</evidence>
<dbReference type="Proteomes" id="UP000468388">
    <property type="component" value="Unassembled WGS sequence"/>
</dbReference>
<keyword evidence="3" id="KW-1185">Reference proteome</keyword>
<keyword evidence="1" id="KW-0732">Signal</keyword>
<dbReference type="AlphaFoldDB" id="A0A6N8J7C7"/>
<dbReference type="OrthoDB" id="835191at2"/>
<feature type="chain" id="PRO_5026798959" description="Outer membrane beta-barrel protein" evidence="1">
    <location>
        <begin position="20"/>
        <end position="290"/>
    </location>
</feature>
<comment type="caution">
    <text evidence="2">The sequence shown here is derived from an EMBL/GenBank/DDBJ whole genome shotgun (WGS) entry which is preliminary data.</text>
</comment>
<sequence>MKQIFYLLPILFFSVVCQAQTDSTLQKDSVPTEKSTLTLGVSYANNANYYGMKSQEKMAYVATVGSYHHRSGFSLNGLAYKLLNDSAHFVSAYTLGAGYGFKLSKRLSVDLSYSYTFYPKLSPFLQAANPHTAGLSISHTSWLTTSLGVDYAFGETNDFFTTLGISKQINLFSLGAKDIITLTPLIDVTGGTQRFYKYYITEKNIRDSLLGMLIPPILGGNTPGSSTSTTSSQAYTSFDILSYNLKLPLAYNRASYLVEVACQLSLLGQKAQADPGKLNSFFTASFYYQF</sequence>
<protein>
    <recommendedName>
        <fullName evidence="4">Outer membrane beta-barrel protein</fullName>
    </recommendedName>
</protein>
<evidence type="ECO:0000313" key="2">
    <source>
        <dbReference type="EMBL" id="MVT41120.1"/>
    </source>
</evidence>
<organism evidence="2 3">
    <name type="scientific">Chitinophaga oryziterrae</name>
    <dbReference type="NCBI Taxonomy" id="1031224"/>
    <lineage>
        <taxon>Bacteria</taxon>
        <taxon>Pseudomonadati</taxon>
        <taxon>Bacteroidota</taxon>
        <taxon>Chitinophagia</taxon>
        <taxon>Chitinophagales</taxon>
        <taxon>Chitinophagaceae</taxon>
        <taxon>Chitinophaga</taxon>
    </lineage>
</organism>
<reference evidence="2 3" key="1">
    <citation type="submission" date="2019-12" db="EMBL/GenBank/DDBJ databases">
        <title>The draft genomic sequence of strain Chitinophaga oryziterrae JCM 16595.</title>
        <authorList>
            <person name="Zhang X."/>
        </authorList>
    </citation>
    <scope>NUCLEOTIDE SEQUENCE [LARGE SCALE GENOMIC DNA]</scope>
    <source>
        <strain evidence="2 3">JCM 16595</strain>
    </source>
</reference>